<name>A0A2M3ZNK9_9DIPT</name>
<dbReference type="AlphaFoldDB" id="A0A2M3ZNK9"/>
<sequence>MLSTGFVCLFFFLSVCLLLHKSTLRLVHCLYFCHSYKKRQTDRERERERYFSLRNVASGLLLHSVRL</sequence>
<keyword evidence="1" id="KW-0732">Signal</keyword>
<organism evidence="2">
    <name type="scientific">Anopheles braziliensis</name>
    <dbReference type="NCBI Taxonomy" id="58242"/>
    <lineage>
        <taxon>Eukaryota</taxon>
        <taxon>Metazoa</taxon>
        <taxon>Ecdysozoa</taxon>
        <taxon>Arthropoda</taxon>
        <taxon>Hexapoda</taxon>
        <taxon>Insecta</taxon>
        <taxon>Pterygota</taxon>
        <taxon>Neoptera</taxon>
        <taxon>Endopterygota</taxon>
        <taxon>Diptera</taxon>
        <taxon>Nematocera</taxon>
        <taxon>Culicoidea</taxon>
        <taxon>Culicidae</taxon>
        <taxon>Anophelinae</taxon>
        <taxon>Anopheles</taxon>
    </lineage>
</organism>
<feature type="signal peptide" evidence="1">
    <location>
        <begin position="1"/>
        <end position="29"/>
    </location>
</feature>
<dbReference type="EMBL" id="GGFM01009393">
    <property type="protein sequence ID" value="MBW30144.1"/>
    <property type="molecule type" value="Transcribed_RNA"/>
</dbReference>
<reference evidence="2" key="1">
    <citation type="submission" date="2018-01" db="EMBL/GenBank/DDBJ databases">
        <title>An insight into the sialome of Amazonian anophelines.</title>
        <authorList>
            <person name="Ribeiro J.M."/>
            <person name="Scarpassa V."/>
            <person name="Calvo E."/>
        </authorList>
    </citation>
    <scope>NUCLEOTIDE SEQUENCE</scope>
    <source>
        <tissue evidence="2">Salivary glands</tissue>
    </source>
</reference>
<evidence type="ECO:0000313" key="2">
    <source>
        <dbReference type="EMBL" id="MBW30144.1"/>
    </source>
</evidence>
<protein>
    <submittedName>
        <fullName evidence="2">Putative secreted peptide</fullName>
    </submittedName>
</protein>
<evidence type="ECO:0000256" key="1">
    <source>
        <dbReference type="SAM" id="SignalP"/>
    </source>
</evidence>
<proteinExistence type="predicted"/>
<feature type="chain" id="PRO_5014720791" evidence="1">
    <location>
        <begin position="30"/>
        <end position="67"/>
    </location>
</feature>
<accession>A0A2M3ZNK9</accession>